<gene>
    <name evidence="2" type="ORF">HRG_07469</name>
</gene>
<dbReference type="AlphaFoldDB" id="A0A9P8MW91"/>
<dbReference type="GeneID" id="68356598"/>
<keyword evidence="3" id="KW-1185">Reference proteome</keyword>
<dbReference type="Pfam" id="PF10395">
    <property type="entry name" value="Utp8_b_propeller"/>
    <property type="match status" value="1"/>
</dbReference>
<dbReference type="RefSeq" id="XP_044718904.1">
    <property type="nucleotide sequence ID" value="XM_044865940.1"/>
</dbReference>
<evidence type="ECO:0000313" key="2">
    <source>
        <dbReference type="EMBL" id="KAH0961391.1"/>
    </source>
</evidence>
<dbReference type="OrthoDB" id="5330858at2759"/>
<accession>A0A9P8MW91</accession>
<dbReference type="InterPro" id="IPR018843">
    <property type="entry name" value="Utp8_b-prop"/>
</dbReference>
<evidence type="ECO:0000259" key="1">
    <source>
        <dbReference type="Pfam" id="PF10395"/>
    </source>
</evidence>
<comment type="caution">
    <text evidence="2">The sequence shown here is derived from an EMBL/GenBank/DDBJ whole genome shotgun (WGS) entry which is preliminary data.</text>
</comment>
<dbReference type="EMBL" id="JAIZPD010000008">
    <property type="protein sequence ID" value="KAH0961391.1"/>
    <property type="molecule type" value="Genomic_DNA"/>
</dbReference>
<name>A0A9P8MW91_9HYPO</name>
<feature type="domain" description="Utp8 beta-propeller" evidence="1">
    <location>
        <begin position="8"/>
        <end position="354"/>
    </location>
</feature>
<proteinExistence type="predicted"/>
<protein>
    <submittedName>
        <fullName evidence="2">Utp8 family domain-containing protein</fullName>
    </submittedName>
</protein>
<sequence length="902" mass="99073">MASEYRIHRPYVLAALPRPLDHTDGRIVAREVYGQKGRKRTELAVGIDGETASVYNVPASRLITSYPIPPQDSFTCPPYSVRARHSTSNDILRCTFISTKNGSSRKMTLFKDVVHPDGKTTSTTSTQTLPASPVRYIAGSPTPAQSSPIGDVVAVCESGELVYLSGESLSVQWSASSKSAVQDVVAGAIDHFEVEYVSSTSLAELRDGMFKNRLEVFSALPKGLEPTLFVMVTKSMSQERMTRHLVVLAAMPGNSSNSAGLQKLIPLDVTPIGTSGGGDEQTTYQVDIQSGLLLELFPGSASIYDLGGAVPKQKSAIQVEGAESFLRLSRPFLLSTSLDSLSLFNYQHRSIHAKAALDLSELPLESQSPRTCQLLTYLRSQDLVVALVDNVLVSIQIEPPKAHGKRRRAGLLIDSIGRGSSMEMCPKKLRSEAPSMEFSSYVPGTMTETYLAKHNEEVQAADELLGNNELAKWEDVLRQKFNMGFRQEAEQKSGATGDEAVADLQESAEWEWMTESSYPPVDRRWTMYAISQVFSVETSLDEPRPKLRLVLADSNVTTYLVVAGHLTLSNLMMAFRADLSNEPAECRSLASSLIDCIIEADASMTLLLNYLQATKLGEVELLLAIRILMLSMDLISGTKDKTLDTTRLLTNEPHDGNDKYEMDLDDLEREIAVTEHYLGDESSSRSRGLTLAFTKLWRLPAVSTVRALRATIQTEEILAFIYLLRIELVRGAWTSLYIDPTRFESEGNEPPPDGVITLIADLLGRCLDAIGAGGWLFNDAMSWADKTEAGDFLTALKLEVTAALEGIEEAVYLNGVVGEAVRFGITAGKRWASRQTWNSSKPISVHLEARESRMLPLGLKTKQLPTMDKVVSGGEVVQRSMRETGHLISRNVEAYSLEKIAV</sequence>
<dbReference type="Proteomes" id="UP000824596">
    <property type="component" value="Unassembled WGS sequence"/>
</dbReference>
<organism evidence="2 3">
    <name type="scientific">Hirsutella rhossiliensis</name>
    <dbReference type="NCBI Taxonomy" id="111463"/>
    <lineage>
        <taxon>Eukaryota</taxon>
        <taxon>Fungi</taxon>
        <taxon>Dikarya</taxon>
        <taxon>Ascomycota</taxon>
        <taxon>Pezizomycotina</taxon>
        <taxon>Sordariomycetes</taxon>
        <taxon>Hypocreomycetidae</taxon>
        <taxon>Hypocreales</taxon>
        <taxon>Ophiocordycipitaceae</taxon>
        <taxon>Hirsutella</taxon>
    </lineage>
</organism>
<reference evidence="2" key="1">
    <citation type="submission" date="2021-09" db="EMBL/GenBank/DDBJ databases">
        <title>A high-quality genome of the endoparasitic fungus Hirsutella rhossiliensis with a comparison of Hirsutella genomes reveals transposable elements contributing to genome size variation.</title>
        <authorList>
            <person name="Lin R."/>
            <person name="Jiao Y."/>
            <person name="Sun X."/>
            <person name="Ling J."/>
            <person name="Xie B."/>
            <person name="Cheng X."/>
        </authorList>
    </citation>
    <scope>NUCLEOTIDE SEQUENCE</scope>
    <source>
        <strain evidence="2">HR02</strain>
    </source>
</reference>
<evidence type="ECO:0000313" key="3">
    <source>
        <dbReference type="Proteomes" id="UP000824596"/>
    </source>
</evidence>